<accession>A0AAV3SKN2</accession>
<organism evidence="1 4">
    <name type="scientific">Halococcus dombrowskii</name>
    <dbReference type="NCBI Taxonomy" id="179637"/>
    <lineage>
        <taxon>Archaea</taxon>
        <taxon>Methanobacteriati</taxon>
        <taxon>Methanobacteriota</taxon>
        <taxon>Stenosarchaea group</taxon>
        <taxon>Halobacteria</taxon>
        <taxon>Halobacteriales</taxon>
        <taxon>Halococcaceae</taxon>
        <taxon>Halococcus</taxon>
    </lineage>
</organism>
<name>A0AAV3SKN2_HALDO</name>
<dbReference type="KEGG" id="hdo:MUK72_13530"/>
<evidence type="ECO:0000313" key="4">
    <source>
        <dbReference type="Proteomes" id="UP001500962"/>
    </source>
</evidence>
<evidence type="ECO:0008006" key="5">
    <source>
        <dbReference type="Google" id="ProtNLM"/>
    </source>
</evidence>
<reference evidence="1" key="1">
    <citation type="journal article" date="2014" name="Int. J. Syst. Evol. Microbiol.">
        <title>Complete genome sequence of Corynebacterium casei LMG S-19264T (=DSM 44701T), isolated from a smear-ripened cheese.</title>
        <authorList>
            <consortium name="US DOE Joint Genome Institute (JGI-PGF)"/>
            <person name="Walter F."/>
            <person name="Albersmeier A."/>
            <person name="Kalinowski J."/>
            <person name="Ruckert C."/>
        </authorList>
    </citation>
    <scope>NUCLEOTIDE SEQUENCE</scope>
    <source>
        <strain evidence="1">JCM 12289</strain>
    </source>
</reference>
<evidence type="ECO:0000313" key="2">
    <source>
        <dbReference type="EMBL" id="UOO94978.1"/>
    </source>
</evidence>
<keyword evidence="3" id="KW-1185">Reference proteome</keyword>
<dbReference type="Proteomes" id="UP000830542">
    <property type="component" value="Chromosome"/>
</dbReference>
<sequence length="55" mass="5928">MTVLRCQCGALDLTITSQSYDDSSAFEAYECQCCGRTGTLVHEETTGTTLSGCLR</sequence>
<dbReference type="GeneID" id="71762888"/>
<dbReference type="EMBL" id="CP095005">
    <property type="protein sequence ID" value="UOO94978.1"/>
    <property type="molecule type" value="Genomic_DNA"/>
</dbReference>
<reference evidence="1" key="3">
    <citation type="submission" date="2023-12" db="EMBL/GenBank/DDBJ databases">
        <authorList>
            <person name="Sun Q."/>
            <person name="Inoue M."/>
        </authorList>
    </citation>
    <scope>NUCLEOTIDE SEQUENCE</scope>
    <source>
        <strain evidence="1">JCM 12289</strain>
    </source>
</reference>
<proteinExistence type="predicted"/>
<evidence type="ECO:0000313" key="1">
    <source>
        <dbReference type="EMBL" id="GAA0471548.1"/>
    </source>
</evidence>
<dbReference type="RefSeq" id="WP_244702039.1">
    <property type="nucleotide sequence ID" value="NZ_BAAADN010000051.1"/>
</dbReference>
<evidence type="ECO:0000313" key="3">
    <source>
        <dbReference type="Proteomes" id="UP000830542"/>
    </source>
</evidence>
<dbReference type="Proteomes" id="UP001500962">
    <property type="component" value="Unassembled WGS sequence"/>
</dbReference>
<gene>
    <name evidence="1" type="ORF">GCM10008985_30520</name>
    <name evidence="2" type="ORF">MUK72_13530</name>
</gene>
<protein>
    <recommendedName>
        <fullName evidence="5">Small CPxCG-related zinc finger protein</fullName>
    </recommendedName>
</protein>
<dbReference type="AlphaFoldDB" id="A0AAV3SKN2"/>
<dbReference type="EMBL" id="BAAADN010000051">
    <property type="protein sequence ID" value="GAA0471548.1"/>
    <property type="molecule type" value="Genomic_DNA"/>
</dbReference>
<reference evidence="2" key="2">
    <citation type="submission" date="2022-04" db="EMBL/GenBank/DDBJ databases">
        <title>Sequencing and genomic assembly of Halococcus dombrowskii.</title>
        <authorList>
            <person name="Lim S.W."/>
            <person name="MacLea K.S."/>
        </authorList>
    </citation>
    <scope>NUCLEOTIDE SEQUENCE</scope>
    <source>
        <strain evidence="2">H4</strain>
    </source>
</reference>